<evidence type="ECO:0000259" key="9">
    <source>
        <dbReference type="PROSITE" id="PS50850"/>
    </source>
</evidence>
<name>A0ABU1MRE6_9SPHN</name>
<keyword evidence="6 8" id="KW-1133">Transmembrane helix</keyword>
<evidence type="ECO:0000256" key="3">
    <source>
        <dbReference type="ARBA" id="ARBA00022475"/>
    </source>
</evidence>
<keyword evidence="3" id="KW-1003">Cell membrane</keyword>
<protein>
    <submittedName>
        <fullName evidence="10">POT family proton-dependent oligopeptide transporter</fullName>
    </submittedName>
</protein>
<feature type="transmembrane region" description="Helical" evidence="8">
    <location>
        <begin position="92"/>
        <end position="110"/>
    </location>
</feature>
<dbReference type="EMBL" id="JAVDRD010000012">
    <property type="protein sequence ID" value="MDR6512903.1"/>
    <property type="molecule type" value="Genomic_DNA"/>
</dbReference>
<dbReference type="InterPro" id="IPR020846">
    <property type="entry name" value="MFS_dom"/>
</dbReference>
<dbReference type="RefSeq" id="WP_309806305.1">
    <property type="nucleotide sequence ID" value="NZ_JAVDRD010000012.1"/>
</dbReference>
<feature type="transmembrane region" description="Helical" evidence="8">
    <location>
        <begin position="296"/>
        <end position="317"/>
    </location>
</feature>
<feature type="transmembrane region" description="Helical" evidence="8">
    <location>
        <begin position="175"/>
        <end position="195"/>
    </location>
</feature>
<evidence type="ECO:0000256" key="2">
    <source>
        <dbReference type="ARBA" id="ARBA00022448"/>
    </source>
</evidence>
<dbReference type="CDD" id="cd17346">
    <property type="entry name" value="MFS_DtpA_like"/>
    <property type="match status" value="1"/>
</dbReference>
<dbReference type="InterPro" id="IPR036259">
    <property type="entry name" value="MFS_trans_sf"/>
</dbReference>
<dbReference type="InterPro" id="IPR005279">
    <property type="entry name" value="Dipep/tripep_permease"/>
</dbReference>
<accession>A0ABU1MRE6</accession>
<feature type="transmembrane region" description="Helical" evidence="8">
    <location>
        <begin position="252"/>
        <end position="276"/>
    </location>
</feature>
<dbReference type="Gene3D" id="1.20.1250.20">
    <property type="entry name" value="MFS general substrate transporter like domains"/>
    <property type="match status" value="2"/>
</dbReference>
<evidence type="ECO:0000256" key="6">
    <source>
        <dbReference type="ARBA" id="ARBA00022989"/>
    </source>
</evidence>
<feature type="transmembrane region" description="Helical" evidence="8">
    <location>
        <begin position="424"/>
        <end position="443"/>
    </location>
</feature>
<evidence type="ECO:0000313" key="11">
    <source>
        <dbReference type="Proteomes" id="UP001184150"/>
    </source>
</evidence>
<keyword evidence="5" id="KW-0571">Peptide transport</keyword>
<keyword evidence="5" id="KW-0653">Protein transport</keyword>
<evidence type="ECO:0000256" key="1">
    <source>
        <dbReference type="ARBA" id="ARBA00004651"/>
    </source>
</evidence>
<feature type="transmembrane region" description="Helical" evidence="8">
    <location>
        <begin position="362"/>
        <end position="383"/>
    </location>
</feature>
<feature type="transmembrane region" description="Helical" evidence="8">
    <location>
        <begin position="329"/>
        <end position="350"/>
    </location>
</feature>
<evidence type="ECO:0000313" key="10">
    <source>
        <dbReference type="EMBL" id="MDR6512903.1"/>
    </source>
</evidence>
<dbReference type="PROSITE" id="PS50850">
    <property type="entry name" value="MFS"/>
    <property type="match status" value="1"/>
</dbReference>
<organism evidence="10 11">
    <name type="scientific">Novosphingobium capsulatum</name>
    <dbReference type="NCBI Taxonomy" id="13688"/>
    <lineage>
        <taxon>Bacteria</taxon>
        <taxon>Pseudomonadati</taxon>
        <taxon>Pseudomonadota</taxon>
        <taxon>Alphaproteobacteria</taxon>
        <taxon>Sphingomonadales</taxon>
        <taxon>Sphingomonadaceae</taxon>
        <taxon>Novosphingobium</taxon>
    </lineage>
</organism>
<feature type="domain" description="Major facilitator superfamily (MFS) profile" evidence="9">
    <location>
        <begin position="252"/>
        <end position="466"/>
    </location>
</feature>
<keyword evidence="11" id="KW-1185">Reference proteome</keyword>
<evidence type="ECO:0000256" key="8">
    <source>
        <dbReference type="SAM" id="Phobius"/>
    </source>
</evidence>
<gene>
    <name evidence="10" type="ORF">J2792_003790</name>
</gene>
<comment type="subcellular location">
    <subcellularLocation>
        <location evidence="1">Cell membrane</location>
        <topology evidence="1">Multi-pass membrane protein</topology>
    </subcellularLocation>
</comment>
<keyword evidence="2" id="KW-0813">Transport</keyword>
<dbReference type="Pfam" id="PF00854">
    <property type="entry name" value="PTR2"/>
    <property type="match status" value="2"/>
</dbReference>
<sequence>MEPITSQEATPPPATAKRNWLDHPRGLWVLAGTELWDRISWHGMVAMLVLYMTGELLLPGRVEHVVGFASYRAGLEHLFGPMSVTQLATQTFALYFSAITFLPLVGGWIGDKVMTRRAAVSLGALTMTAGHFAMAFDATFLLALVLLVIGAGLLRGNLMPQIRALYAAGDRRLGDAFQVYTFCINVGAFIAPIASGTMAKYYGWHAGFAVAGVGMLAGLIWYLAGSRHLPPQVPPRQAGPAVPLTGPEKRNVWLLAMVWPFSVAFWTAQAQVWNVYSLWVRDHIAMTVGTFAVPIPWLQSLDGLAPAVEAPLLILLWRWQATRKAEPDSLTKLATGCLIFAASTLLLALSPTATRGPIWLPVAFHLLSNLGAMFFAPVMHAYFATRAPERWRGTLIGVEMLSVAVASLISGPMGGWYTQVSPPVFWLVTAAIPAIAGVLLLALRHPLRVFGGPDTLVKNEAGAAGH</sequence>
<comment type="caution">
    <text evidence="10">The sequence shown here is derived from an EMBL/GenBank/DDBJ whole genome shotgun (WGS) entry which is preliminary data.</text>
</comment>
<keyword evidence="4 8" id="KW-0812">Transmembrane</keyword>
<feature type="transmembrane region" description="Helical" evidence="8">
    <location>
        <begin position="130"/>
        <end position="154"/>
    </location>
</feature>
<evidence type="ECO:0000256" key="4">
    <source>
        <dbReference type="ARBA" id="ARBA00022692"/>
    </source>
</evidence>
<evidence type="ECO:0000256" key="7">
    <source>
        <dbReference type="ARBA" id="ARBA00023136"/>
    </source>
</evidence>
<dbReference type="Proteomes" id="UP001184150">
    <property type="component" value="Unassembled WGS sequence"/>
</dbReference>
<dbReference type="InterPro" id="IPR000109">
    <property type="entry name" value="POT_fam"/>
</dbReference>
<feature type="transmembrane region" description="Helical" evidence="8">
    <location>
        <begin position="201"/>
        <end position="224"/>
    </location>
</feature>
<dbReference type="SUPFAM" id="SSF103473">
    <property type="entry name" value="MFS general substrate transporter"/>
    <property type="match status" value="1"/>
</dbReference>
<dbReference type="PANTHER" id="PTHR23517:SF15">
    <property type="entry name" value="PROTON-DEPENDENT OLIGOPEPTIDE FAMILY TRANSPORT PROTEIN"/>
    <property type="match status" value="1"/>
</dbReference>
<evidence type="ECO:0000256" key="5">
    <source>
        <dbReference type="ARBA" id="ARBA00022856"/>
    </source>
</evidence>
<feature type="transmembrane region" description="Helical" evidence="8">
    <location>
        <begin position="395"/>
        <end position="418"/>
    </location>
</feature>
<dbReference type="InterPro" id="IPR050171">
    <property type="entry name" value="MFS_Transporters"/>
</dbReference>
<proteinExistence type="predicted"/>
<reference evidence="10 11" key="1">
    <citation type="submission" date="2023-07" db="EMBL/GenBank/DDBJ databases">
        <title>Sorghum-associated microbial communities from plants grown in Nebraska, USA.</title>
        <authorList>
            <person name="Schachtman D."/>
        </authorList>
    </citation>
    <scope>NUCLEOTIDE SEQUENCE [LARGE SCALE GENOMIC DNA]</scope>
    <source>
        <strain evidence="10 11">DS1027</strain>
    </source>
</reference>
<keyword evidence="7 8" id="KW-0472">Membrane</keyword>
<dbReference type="PANTHER" id="PTHR23517">
    <property type="entry name" value="RESISTANCE PROTEIN MDTM, PUTATIVE-RELATED-RELATED"/>
    <property type="match status" value="1"/>
</dbReference>